<dbReference type="STRING" id="70996.SE18_00045"/>
<evidence type="ECO:0000256" key="1">
    <source>
        <dbReference type="SAM" id="MobiDB-lite"/>
    </source>
</evidence>
<feature type="compositionally biased region" description="Low complexity" evidence="1">
    <location>
        <begin position="424"/>
        <end position="435"/>
    </location>
</feature>
<proteinExistence type="predicted"/>
<dbReference type="Proteomes" id="UP000050277">
    <property type="component" value="Unassembled WGS sequence"/>
</dbReference>
<sequence>MQQRINIGTNPTVAVRICEGNLRVIAHDLAEAWFDVDENEISFRAQEGHLSIERCSDDLELRLPHGTTLTLEMVQGDLDISGIAAVHTRQIEGDLNIRDVQTFEGASVQGDAVLTKSATINIANIDGDLKIYENTDTVVVKNVNGDAKIGQVHNLTIFNIHGDLSASDIAGDVAVTRVSGDATLRGTIKSLAPIHVDGDLKLGIVWAPEHVYHANASGDLILEMADDANLTVNGFVQGDVSGMSDREPGGISLTWGNGSARLEVNVQGDLSIRGAAAAGQAQSVGSNNWGGNWNWKSDDFNRAIRDFTDDLASMGRDIAAQFSELSRDWHGGKGEKAAERARQATERAAERAAKAAERVSVRINEREYRFDPERIERLKEQAKRAADEGISRAYEAIGQALGNIEKNVARPNAPRPPAPPAAPNAPAAPAAPNVPHRVSISEDDGSSSSQHVAYTGDTVRITPEQAAAAAQAAPVAQAAETPAAAAPAVDKTQERLAILKMVQSGKISADEAALLLEALG</sequence>
<evidence type="ECO:0000313" key="3">
    <source>
        <dbReference type="EMBL" id="KPL91986.1"/>
    </source>
</evidence>
<organism evidence="3 4">
    <name type="scientific">Herpetosiphon geysericola</name>
    <dbReference type="NCBI Taxonomy" id="70996"/>
    <lineage>
        <taxon>Bacteria</taxon>
        <taxon>Bacillati</taxon>
        <taxon>Chloroflexota</taxon>
        <taxon>Chloroflexia</taxon>
        <taxon>Herpetosiphonales</taxon>
        <taxon>Herpetosiphonaceae</taxon>
        <taxon>Herpetosiphon</taxon>
    </lineage>
</organism>
<dbReference type="AlphaFoldDB" id="A0A0N8GTF9"/>
<feature type="region of interest" description="Disordered" evidence="1">
    <location>
        <begin position="408"/>
        <end position="451"/>
    </location>
</feature>
<dbReference type="Pfam" id="PF22746">
    <property type="entry name" value="SHOCT-like_DUF2089-C"/>
    <property type="match status" value="1"/>
</dbReference>
<dbReference type="InterPro" id="IPR053959">
    <property type="entry name" value="YvlB/LiaX_N"/>
</dbReference>
<evidence type="ECO:0000259" key="2">
    <source>
        <dbReference type="Pfam" id="PF22746"/>
    </source>
</evidence>
<dbReference type="RefSeq" id="WP_054532369.1">
    <property type="nucleotide sequence ID" value="NZ_LGKP01000002.1"/>
</dbReference>
<feature type="compositionally biased region" description="Pro residues" evidence="1">
    <location>
        <begin position="413"/>
        <end position="423"/>
    </location>
</feature>
<feature type="domain" description="YvlB/LiaX N-terminal" evidence="2">
    <location>
        <begin position="494"/>
        <end position="519"/>
    </location>
</feature>
<keyword evidence="4" id="KW-1185">Reference proteome</keyword>
<name>A0A0N8GTF9_9CHLR</name>
<dbReference type="EMBL" id="LGKP01000002">
    <property type="protein sequence ID" value="KPL91986.1"/>
    <property type="molecule type" value="Genomic_DNA"/>
</dbReference>
<accession>A0A0N8GTF9</accession>
<gene>
    <name evidence="3" type="ORF">SE18_00045</name>
</gene>
<reference evidence="3 4" key="1">
    <citation type="submission" date="2015-07" db="EMBL/GenBank/DDBJ databases">
        <title>Whole genome sequence of Herpetosiphon geysericola DSM 7119.</title>
        <authorList>
            <person name="Hemp J."/>
            <person name="Ward L.M."/>
            <person name="Pace L.A."/>
            <person name="Fischer W.W."/>
        </authorList>
    </citation>
    <scope>NUCLEOTIDE SEQUENCE [LARGE SCALE GENOMIC DNA]</scope>
    <source>
        <strain evidence="3 4">DSM 7119</strain>
    </source>
</reference>
<comment type="caution">
    <text evidence="3">The sequence shown here is derived from an EMBL/GenBank/DDBJ whole genome shotgun (WGS) entry which is preliminary data.</text>
</comment>
<dbReference type="OrthoDB" id="139679at2"/>
<protein>
    <recommendedName>
        <fullName evidence="2">YvlB/LiaX N-terminal domain-containing protein</fullName>
    </recommendedName>
</protein>
<evidence type="ECO:0000313" key="4">
    <source>
        <dbReference type="Proteomes" id="UP000050277"/>
    </source>
</evidence>